<dbReference type="RefSeq" id="WP_017376864.1">
    <property type="nucleotide sequence ID" value="NZ_CP012508.1"/>
</dbReference>
<evidence type="ECO:0000313" key="3">
    <source>
        <dbReference type="Proteomes" id="UP000029558"/>
    </source>
</evidence>
<dbReference type="AlphaFoldDB" id="A0AAC9EVB8"/>
<dbReference type="Proteomes" id="UP000029558">
    <property type="component" value="Chromosome"/>
</dbReference>
<evidence type="ECO:0000313" key="2">
    <source>
        <dbReference type="EMBL" id="ALB23836.1"/>
    </source>
</evidence>
<feature type="signal peptide" evidence="1">
    <location>
        <begin position="1"/>
        <end position="21"/>
    </location>
</feature>
<sequence>MKNILSGMLVATALTATYSIASVENLSQCGKVIAHENGWVNFDPAEICHGLNTCPEQLAKMTDYNSTQPASKQLHFVKMSLRRLSDGSWVISHNESQPILVKNTDVNKVRGMTGVHCAPSVKGYNLCLVKLAALSSSNFSTLQTSYGLDVYRLSDYTNEDKANNFCYMLYFKVDPNQNILNDLYNLGINKRVLLESRDNQNDATWIQNNQQVDKPIYYTGRVFQQSDIDYLQDNKATFPNMWAVEISYGNWKNLQTIRSYVQQVNKMGFKTELDSMDYASGDEVKRSYCDVPLKGLGASVTMTSNPLNCLTKVRNN</sequence>
<gene>
    <name evidence="2" type="ORF">KU39_2660</name>
</gene>
<reference evidence="2 3" key="1">
    <citation type="journal article" date="2014" name="Genome Announc.">
        <title>Comparative Genome Analysis of Two Isolates of the Fish Pathogen Piscirickettsia salmonis from Different Hosts Reveals Major Differences in Virulence-Associated Secretion Systems.</title>
        <authorList>
            <person name="Bohle H."/>
            <person name="Henriquez P."/>
            <person name="Grothusen H."/>
            <person name="Navas E."/>
            <person name="Sandoval A."/>
            <person name="Bustamante F."/>
            <person name="Bustos P."/>
            <person name="Mancilla M."/>
        </authorList>
    </citation>
    <scope>NUCLEOTIDE SEQUENCE [LARGE SCALE GENOMIC DNA]</scope>
    <source>
        <strain evidence="3">B1-32597</strain>
    </source>
</reference>
<keyword evidence="1" id="KW-0732">Signal</keyword>
<evidence type="ECO:0000256" key="1">
    <source>
        <dbReference type="SAM" id="SignalP"/>
    </source>
</evidence>
<feature type="chain" id="PRO_5042132263" evidence="1">
    <location>
        <begin position="22"/>
        <end position="316"/>
    </location>
</feature>
<name>A0AAC9EVB8_PISSA</name>
<accession>A0AAC9EVB8</accession>
<protein>
    <submittedName>
        <fullName evidence="2">Uncharacterized protein</fullName>
    </submittedName>
</protein>
<dbReference type="EMBL" id="CP012508">
    <property type="protein sequence ID" value="ALB23836.1"/>
    <property type="molecule type" value="Genomic_DNA"/>
</dbReference>
<proteinExistence type="predicted"/>
<organism evidence="2 3">
    <name type="scientific">Piscirickettsia salmonis</name>
    <dbReference type="NCBI Taxonomy" id="1238"/>
    <lineage>
        <taxon>Bacteria</taxon>
        <taxon>Pseudomonadati</taxon>
        <taxon>Pseudomonadota</taxon>
        <taxon>Gammaproteobacteria</taxon>
        <taxon>Thiotrichales</taxon>
        <taxon>Piscirickettsiaceae</taxon>
        <taxon>Piscirickettsia</taxon>
    </lineage>
</organism>